<dbReference type="EMBL" id="JAUFPT010000114">
    <property type="protein sequence ID" value="MDN3574703.1"/>
    <property type="molecule type" value="Genomic_DNA"/>
</dbReference>
<reference evidence="2" key="1">
    <citation type="journal article" date="2019" name="Int. J. Syst. Evol. Microbiol.">
        <title>The Global Catalogue of Microorganisms (GCM) 10K type strain sequencing project: providing services to taxonomists for standard genome sequencing and annotation.</title>
        <authorList>
            <consortium name="The Broad Institute Genomics Platform"/>
            <consortium name="The Broad Institute Genome Sequencing Center for Infectious Disease"/>
            <person name="Wu L."/>
            <person name="Ma J."/>
        </authorList>
    </citation>
    <scope>NUCLEOTIDE SEQUENCE [LARGE SCALE GENOMIC DNA]</scope>
    <source>
        <strain evidence="2">CECT 7806</strain>
    </source>
</reference>
<dbReference type="Proteomes" id="UP001244297">
    <property type="component" value="Unassembled WGS sequence"/>
</dbReference>
<sequence length="63" mass="6769">MGSSDPDLRMRQLAKLRAAYDARSGLPDDPAGRNAARHSKALLERILVALGEVRDGEKARPGA</sequence>
<comment type="caution">
    <text evidence="1">The sequence shown here is derived from an EMBL/GenBank/DDBJ whole genome shotgun (WGS) entry which is preliminary data.</text>
</comment>
<proteinExistence type="predicted"/>
<evidence type="ECO:0000313" key="2">
    <source>
        <dbReference type="Proteomes" id="UP001244297"/>
    </source>
</evidence>
<protein>
    <submittedName>
        <fullName evidence="1">Uncharacterized protein</fullName>
    </submittedName>
</protein>
<dbReference type="RefSeq" id="WP_238290871.1">
    <property type="nucleotide sequence ID" value="NZ_BPQS01000029.1"/>
</dbReference>
<evidence type="ECO:0000313" key="1">
    <source>
        <dbReference type="EMBL" id="MDN3574703.1"/>
    </source>
</evidence>
<organism evidence="1 2">
    <name type="scientific">Methylobacterium longum</name>
    <dbReference type="NCBI Taxonomy" id="767694"/>
    <lineage>
        <taxon>Bacteria</taxon>
        <taxon>Pseudomonadati</taxon>
        <taxon>Pseudomonadota</taxon>
        <taxon>Alphaproteobacteria</taxon>
        <taxon>Hyphomicrobiales</taxon>
        <taxon>Methylobacteriaceae</taxon>
        <taxon>Methylobacterium</taxon>
    </lineage>
</organism>
<gene>
    <name evidence="1" type="ORF">QWZ18_29425</name>
</gene>
<accession>A0ABT8AXI5</accession>
<name>A0ABT8AXI5_9HYPH</name>
<keyword evidence="2" id="KW-1185">Reference proteome</keyword>